<evidence type="ECO:0000256" key="1">
    <source>
        <dbReference type="SAM" id="MobiDB-lite"/>
    </source>
</evidence>
<evidence type="ECO:0000313" key="2">
    <source>
        <dbReference type="EMBL" id="MBW0554205.1"/>
    </source>
</evidence>
<organism evidence="2 3">
    <name type="scientific">Austropuccinia psidii MF-1</name>
    <dbReference type="NCBI Taxonomy" id="1389203"/>
    <lineage>
        <taxon>Eukaryota</taxon>
        <taxon>Fungi</taxon>
        <taxon>Dikarya</taxon>
        <taxon>Basidiomycota</taxon>
        <taxon>Pucciniomycotina</taxon>
        <taxon>Pucciniomycetes</taxon>
        <taxon>Pucciniales</taxon>
        <taxon>Sphaerophragmiaceae</taxon>
        <taxon>Austropuccinia</taxon>
    </lineage>
</organism>
<dbReference type="Proteomes" id="UP000765509">
    <property type="component" value="Unassembled WGS sequence"/>
</dbReference>
<name>A0A9Q3J150_9BASI</name>
<reference evidence="2" key="1">
    <citation type="submission" date="2021-03" db="EMBL/GenBank/DDBJ databases">
        <title>Draft genome sequence of rust myrtle Austropuccinia psidii MF-1, a brazilian biotype.</title>
        <authorList>
            <person name="Quecine M.C."/>
            <person name="Pachon D.M.R."/>
            <person name="Bonatelli M.L."/>
            <person name="Correr F.H."/>
            <person name="Franceschini L.M."/>
            <person name="Leite T.F."/>
            <person name="Margarido G.R.A."/>
            <person name="Almeida C.A."/>
            <person name="Ferrarezi J.A."/>
            <person name="Labate C.A."/>
        </authorList>
    </citation>
    <scope>NUCLEOTIDE SEQUENCE</scope>
    <source>
        <strain evidence="2">MF-1</strain>
    </source>
</reference>
<evidence type="ECO:0000313" key="3">
    <source>
        <dbReference type="Proteomes" id="UP000765509"/>
    </source>
</evidence>
<proteinExistence type="predicted"/>
<feature type="compositionally biased region" description="Polar residues" evidence="1">
    <location>
        <begin position="159"/>
        <end position="170"/>
    </location>
</feature>
<feature type="region of interest" description="Disordered" evidence="1">
    <location>
        <begin position="146"/>
        <end position="170"/>
    </location>
</feature>
<gene>
    <name evidence="2" type="ORF">O181_093920</name>
</gene>
<comment type="caution">
    <text evidence="2">The sequence shown here is derived from an EMBL/GenBank/DDBJ whole genome shotgun (WGS) entry which is preliminary data.</text>
</comment>
<accession>A0A9Q3J150</accession>
<protein>
    <submittedName>
        <fullName evidence="2">Uncharacterized protein</fullName>
    </submittedName>
</protein>
<sequence>MIVNTSDRISTPTITNDIPTHNEHSFATPESNININELWLQSSQFSGKTKKEFGKLHESNLRIQYLINLQSTTFHTLQEGFAKLIKASEETKKRINQVLKEQYHCKKDREYPYHDMNKVLNAFQDMKPQSQGHLFCNTPHLRYDIQQDSPKESKHKAPSQHQNGENRTYS</sequence>
<feature type="region of interest" description="Disordered" evidence="1">
    <location>
        <begin position="1"/>
        <end position="22"/>
    </location>
</feature>
<keyword evidence="3" id="KW-1185">Reference proteome</keyword>
<dbReference type="AlphaFoldDB" id="A0A9Q3J150"/>
<dbReference type="EMBL" id="AVOT02060823">
    <property type="protein sequence ID" value="MBW0554205.1"/>
    <property type="molecule type" value="Genomic_DNA"/>
</dbReference>
<feature type="compositionally biased region" description="Polar residues" evidence="1">
    <location>
        <begin position="1"/>
        <end position="19"/>
    </location>
</feature>